<evidence type="ECO:0000256" key="9">
    <source>
        <dbReference type="ARBA" id="ARBA00023157"/>
    </source>
</evidence>
<comment type="function">
    <text evidence="1">Accessory subunit of the mitochondrial membrane respiratory chain NADH dehydrogenase (Complex I), that is believed not to be involved in catalysis. Complex I functions in the transfer of electrons from NADH to the respiratory chain. The immediate electron acceptor for the enzyme is believed to be ubiquinone.</text>
</comment>
<evidence type="ECO:0000256" key="6">
    <source>
        <dbReference type="ARBA" id="ARBA00022737"/>
    </source>
</evidence>
<dbReference type="GO" id="GO:0006120">
    <property type="term" value="P:mitochondrial electron transport, NADH to ubiquinone"/>
    <property type="evidence" value="ECO:0007669"/>
    <property type="project" value="InterPro"/>
</dbReference>
<evidence type="ECO:0000313" key="10">
    <source>
        <dbReference type="EMBL" id="CAE0507020.1"/>
    </source>
</evidence>
<evidence type="ECO:0000256" key="4">
    <source>
        <dbReference type="ARBA" id="ARBA00022448"/>
    </source>
</evidence>
<evidence type="ECO:0000256" key="7">
    <source>
        <dbReference type="ARBA" id="ARBA00022982"/>
    </source>
</evidence>
<keyword evidence="6" id="KW-0677">Repeat</keyword>
<keyword evidence="8" id="KW-0496">Mitochondrion</keyword>
<gene>
    <name evidence="10" type="ORF">DTER00134_LOCUS22096</name>
</gene>
<proteinExistence type="inferred from homology"/>
<evidence type="ECO:0008006" key="11">
    <source>
        <dbReference type="Google" id="ProtNLM"/>
    </source>
</evidence>
<organism evidence="10">
    <name type="scientific">Dunaliella tertiolecta</name>
    <name type="common">Green alga</name>
    <dbReference type="NCBI Taxonomy" id="3047"/>
    <lineage>
        <taxon>Eukaryota</taxon>
        <taxon>Viridiplantae</taxon>
        <taxon>Chlorophyta</taxon>
        <taxon>core chlorophytes</taxon>
        <taxon>Chlorophyceae</taxon>
        <taxon>CS clade</taxon>
        <taxon>Chlamydomonadales</taxon>
        <taxon>Dunaliellaceae</taxon>
        <taxon>Dunaliella</taxon>
    </lineage>
</organism>
<accession>A0A7S3VUE2</accession>
<reference evidence="10" key="1">
    <citation type="submission" date="2021-01" db="EMBL/GenBank/DDBJ databases">
        <authorList>
            <person name="Corre E."/>
            <person name="Pelletier E."/>
            <person name="Niang G."/>
            <person name="Scheremetjew M."/>
            <person name="Finn R."/>
            <person name="Kale V."/>
            <person name="Holt S."/>
            <person name="Cochrane G."/>
            <person name="Meng A."/>
            <person name="Brown T."/>
            <person name="Cohen L."/>
        </authorList>
    </citation>
    <scope>NUCLEOTIDE SEQUENCE</scope>
    <source>
        <strain evidence="10">CCMP1320</strain>
    </source>
</reference>
<evidence type="ECO:0000256" key="2">
    <source>
        <dbReference type="ARBA" id="ARBA00004173"/>
    </source>
</evidence>
<evidence type="ECO:0000256" key="1">
    <source>
        <dbReference type="ARBA" id="ARBA00003195"/>
    </source>
</evidence>
<sequence length="105" mass="12349">MARVPYSHELYALSRHIVFRREKEHNDAKNCKEKHDWPEDCRPESEALIRGVNQLYLDAMAAAPEEFKEFATCLDHYGLRFARCRDKQKAFEKAFPLVEGQPPKQ</sequence>
<evidence type="ECO:0000256" key="5">
    <source>
        <dbReference type="ARBA" id="ARBA00022660"/>
    </source>
</evidence>
<dbReference type="InterPro" id="IPR016680">
    <property type="entry name" value="NDUFA8"/>
</dbReference>
<dbReference type="PANTHER" id="PTHR13344">
    <property type="entry name" value="NADH-UBIQUINONE OXIDOREDUCTASE"/>
    <property type="match status" value="1"/>
</dbReference>
<evidence type="ECO:0000256" key="3">
    <source>
        <dbReference type="ARBA" id="ARBA00010705"/>
    </source>
</evidence>
<evidence type="ECO:0000256" key="8">
    <source>
        <dbReference type="ARBA" id="ARBA00023128"/>
    </source>
</evidence>
<keyword evidence="9" id="KW-1015">Disulfide bond</keyword>
<dbReference type="AlphaFoldDB" id="A0A7S3VUE2"/>
<dbReference type="GO" id="GO:0005739">
    <property type="term" value="C:mitochondrion"/>
    <property type="evidence" value="ECO:0007669"/>
    <property type="project" value="UniProtKB-SubCell"/>
</dbReference>
<protein>
    <recommendedName>
        <fullName evidence="11">CHCH domain-containing protein</fullName>
    </recommendedName>
</protein>
<keyword evidence="4" id="KW-0813">Transport</keyword>
<dbReference type="PANTHER" id="PTHR13344:SF0">
    <property type="entry name" value="NADH DEHYDROGENASE [UBIQUINONE] 1 ALPHA SUBCOMPLEX SUBUNIT 8"/>
    <property type="match status" value="1"/>
</dbReference>
<name>A0A7S3VUE2_DUNTE</name>
<keyword evidence="7" id="KW-0249">Electron transport</keyword>
<comment type="similarity">
    <text evidence="3">Belongs to the complex I NDUFA8 subunit family.</text>
</comment>
<dbReference type="EMBL" id="HBIP01036369">
    <property type="protein sequence ID" value="CAE0507020.1"/>
    <property type="molecule type" value="Transcribed_RNA"/>
</dbReference>
<keyword evidence="5" id="KW-0679">Respiratory chain</keyword>
<comment type="subcellular location">
    <subcellularLocation>
        <location evidence="2">Mitochondrion</location>
    </subcellularLocation>
</comment>